<dbReference type="SUPFAM" id="SSF50104">
    <property type="entry name" value="Translation proteins SH3-like domain"/>
    <property type="match status" value="1"/>
</dbReference>
<dbReference type="NCBIfam" id="NF033644">
    <property type="entry name" value="antiterm_UpxY"/>
    <property type="match status" value="1"/>
</dbReference>
<dbReference type="Pfam" id="PF02357">
    <property type="entry name" value="NusG"/>
    <property type="match status" value="1"/>
</dbReference>
<gene>
    <name evidence="5" type="ORF">A45J_2341</name>
</gene>
<keyword evidence="2" id="KW-0805">Transcription regulation</keyword>
<evidence type="ECO:0000313" key="5">
    <source>
        <dbReference type="EMBL" id="GER94577.1"/>
    </source>
</evidence>
<accession>A0A5J4L775</accession>
<keyword evidence="1" id="KW-0889">Transcription antitermination</keyword>
<evidence type="ECO:0000256" key="2">
    <source>
        <dbReference type="ARBA" id="ARBA00023015"/>
    </source>
</evidence>
<protein>
    <recommendedName>
        <fullName evidence="4">NusG-like N-terminal domain-containing protein</fullName>
    </recommendedName>
</protein>
<dbReference type="InterPro" id="IPR006645">
    <property type="entry name" value="NGN-like_dom"/>
</dbReference>
<dbReference type="GO" id="GO:0031564">
    <property type="term" value="P:transcription antitermination"/>
    <property type="evidence" value="ECO:0007669"/>
    <property type="project" value="UniProtKB-KW"/>
</dbReference>
<comment type="caution">
    <text evidence="5">The sequence shown here is derived from an EMBL/GenBank/DDBJ whole genome shotgun (WGS) entry which is preliminary data.</text>
</comment>
<keyword evidence="3" id="KW-0804">Transcription</keyword>
<dbReference type="PANTHER" id="PTHR30265:SF4">
    <property type="entry name" value="KOW MOTIF FAMILY PROTEIN, EXPRESSED"/>
    <property type="match status" value="1"/>
</dbReference>
<sequence>MELTETSELYWYAIHVRSRHEFKVLDRLTNAGIDTFLPVVERLSKWKDRKKLISFPLFPGYLFVHIHKIYDTMLTILKTPGVVRFIGIIPGDPEPVPEEQIISLKKLVESKESIDPYPYLKEGQRVRIKRGPLKGVEGILVKRPGQHILVLSVDILRQGVSIKIDASDVEKA</sequence>
<dbReference type="GO" id="GO:0006354">
    <property type="term" value="P:DNA-templated transcription elongation"/>
    <property type="evidence" value="ECO:0007669"/>
    <property type="project" value="InterPro"/>
</dbReference>
<dbReference type="Gene3D" id="3.30.70.940">
    <property type="entry name" value="NusG, N-terminal domain"/>
    <property type="match status" value="1"/>
</dbReference>
<dbReference type="InterPro" id="IPR036735">
    <property type="entry name" value="NGN_dom_sf"/>
</dbReference>
<feature type="domain" description="NusG-like N-terminal" evidence="4">
    <location>
        <begin position="8"/>
        <end position="108"/>
    </location>
</feature>
<dbReference type="SUPFAM" id="SSF82679">
    <property type="entry name" value="N-utilization substance G protein NusG, N-terminal domain"/>
    <property type="match status" value="1"/>
</dbReference>
<evidence type="ECO:0000259" key="4">
    <source>
        <dbReference type="SMART" id="SM00738"/>
    </source>
</evidence>
<evidence type="ECO:0000256" key="1">
    <source>
        <dbReference type="ARBA" id="ARBA00022814"/>
    </source>
</evidence>
<dbReference type="PANTHER" id="PTHR30265">
    <property type="entry name" value="RHO-INTERACTING TRANSCRIPTION TERMINATION FACTOR NUSG"/>
    <property type="match status" value="1"/>
</dbReference>
<dbReference type="InterPro" id="IPR043425">
    <property type="entry name" value="NusG-like"/>
</dbReference>
<proteinExistence type="predicted"/>
<dbReference type="SMART" id="SM00738">
    <property type="entry name" value="NGN"/>
    <property type="match status" value="1"/>
</dbReference>
<dbReference type="EMBL" id="BLAB01000001">
    <property type="protein sequence ID" value="GER94577.1"/>
    <property type="molecule type" value="Genomic_DNA"/>
</dbReference>
<name>A0A5J4L775_9ZZZZ</name>
<dbReference type="InterPro" id="IPR008991">
    <property type="entry name" value="Translation_prot_SH3-like_sf"/>
</dbReference>
<reference evidence="5" key="1">
    <citation type="submission" date="2019-10" db="EMBL/GenBank/DDBJ databases">
        <title>Metagenomic sequencing of thiosulfate-disproportionating enrichment culture.</title>
        <authorList>
            <person name="Umezawa K."/>
            <person name="Kojima H."/>
            <person name="Fukui M."/>
        </authorList>
    </citation>
    <scope>NUCLEOTIDE SEQUENCE</scope>
    <source>
        <strain evidence="5">45J</strain>
    </source>
</reference>
<dbReference type="CDD" id="cd09893">
    <property type="entry name" value="NGN_SP_TaA"/>
    <property type="match status" value="1"/>
</dbReference>
<dbReference type="AlphaFoldDB" id="A0A5J4L775"/>
<evidence type="ECO:0000256" key="3">
    <source>
        <dbReference type="ARBA" id="ARBA00023163"/>
    </source>
</evidence>
<organism evidence="5">
    <name type="scientific">hot springs metagenome</name>
    <dbReference type="NCBI Taxonomy" id="433727"/>
    <lineage>
        <taxon>unclassified sequences</taxon>
        <taxon>metagenomes</taxon>
        <taxon>ecological metagenomes</taxon>
    </lineage>
</organism>